<dbReference type="KEGG" id="asan:AWM72_07615"/>
<protein>
    <submittedName>
        <fullName evidence="2">GNAT family acetyltransferase</fullName>
    </submittedName>
    <submittedName>
        <fullName evidence="3">N-acetyltransferase</fullName>
    </submittedName>
</protein>
<sequence length="179" mass="20564">MKKEEIEIVFEDGQPKHAKQLLDFYRQVGAESPYLTFDEEGLGINQEQETRYLKQIQETTNNRLLLASLNGEIIGVASIGAPTNPKTGHVGEIGICLLRRFWGMGLSRVMMEDMIEWAEESPSLRYLRLEVNAENIRAIKLYEHFDFELIGKTPAAMFCQESYQDVLMMGRRVDDSEDQ</sequence>
<dbReference type="InterPro" id="IPR016181">
    <property type="entry name" value="Acyl_CoA_acyltransferase"/>
</dbReference>
<reference evidence="4" key="2">
    <citation type="submission" date="2016-01" db="EMBL/GenBank/DDBJ databases">
        <title>Six Aerococcus type strain genome sequencing and assembly using PacBio and Illumina Hiseq.</title>
        <authorList>
            <person name="Carkaci D."/>
            <person name="Dargis R."/>
            <person name="Nielsen X.C."/>
            <person name="Skovgaard O."/>
            <person name="Fuursted K."/>
            <person name="Christensen J.J."/>
        </authorList>
    </citation>
    <scope>NUCLEOTIDE SEQUENCE [LARGE SCALE GENOMIC DNA]</scope>
    <source>
        <strain evidence="4">CCUG43001</strain>
    </source>
</reference>
<gene>
    <name evidence="2" type="ORF">AWM72_07615</name>
    <name evidence="3" type="ORF">CYJ28_02135</name>
</gene>
<dbReference type="RefSeq" id="WP_067975752.1">
    <property type="nucleotide sequence ID" value="NZ_CAJHKM010000002.1"/>
</dbReference>
<dbReference type="Proteomes" id="UP000069912">
    <property type="component" value="Chromosome"/>
</dbReference>
<dbReference type="Gene3D" id="3.40.630.30">
    <property type="match status" value="1"/>
</dbReference>
<dbReference type="PANTHER" id="PTHR43415:SF3">
    <property type="entry name" value="GNAT-FAMILY ACETYLTRANSFERASE"/>
    <property type="match status" value="1"/>
</dbReference>
<proteinExistence type="predicted"/>
<name>A0A109RE07_9LACT</name>
<feature type="domain" description="N-acetyltransferase" evidence="1">
    <location>
        <begin position="8"/>
        <end position="174"/>
    </location>
</feature>
<reference evidence="3 5" key="3">
    <citation type="submission" date="2017-12" db="EMBL/GenBank/DDBJ databases">
        <title>Phylogenetic diversity of female urinary microbiome.</title>
        <authorList>
            <person name="Thomas-White K."/>
            <person name="Wolfe A.J."/>
        </authorList>
    </citation>
    <scope>NUCLEOTIDE SEQUENCE [LARGE SCALE GENOMIC DNA]</scope>
    <source>
        <strain evidence="3 5">UMB0139</strain>
    </source>
</reference>
<dbReference type="CDD" id="cd04301">
    <property type="entry name" value="NAT_SF"/>
    <property type="match status" value="1"/>
</dbReference>
<evidence type="ECO:0000313" key="4">
    <source>
        <dbReference type="Proteomes" id="UP000069912"/>
    </source>
</evidence>
<dbReference type="EMBL" id="PKGY01000001">
    <property type="protein sequence ID" value="PKZ23373.1"/>
    <property type="molecule type" value="Genomic_DNA"/>
</dbReference>
<dbReference type="EMBL" id="CP014160">
    <property type="protein sequence ID" value="AMB94629.1"/>
    <property type="molecule type" value="Genomic_DNA"/>
</dbReference>
<dbReference type="Proteomes" id="UP000234239">
    <property type="component" value="Unassembled WGS sequence"/>
</dbReference>
<evidence type="ECO:0000313" key="3">
    <source>
        <dbReference type="EMBL" id="PKZ23373.1"/>
    </source>
</evidence>
<organism evidence="2 4">
    <name type="scientific">Aerococcus sanguinicola</name>
    <dbReference type="NCBI Taxonomy" id="119206"/>
    <lineage>
        <taxon>Bacteria</taxon>
        <taxon>Bacillati</taxon>
        <taxon>Bacillota</taxon>
        <taxon>Bacilli</taxon>
        <taxon>Lactobacillales</taxon>
        <taxon>Aerococcaceae</taxon>
        <taxon>Aerococcus</taxon>
    </lineage>
</organism>
<evidence type="ECO:0000259" key="1">
    <source>
        <dbReference type="PROSITE" id="PS51186"/>
    </source>
</evidence>
<keyword evidence="4" id="KW-1185">Reference proteome</keyword>
<keyword evidence="2" id="KW-0808">Transferase</keyword>
<dbReference type="AlphaFoldDB" id="A0A109RE07"/>
<dbReference type="Pfam" id="PF00583">
    <property type="entry name" value="Acetyltransf_1"/>
    <property type="match status" value="1"/>
</dbReference>
<dbReference type="OrthoDB" id="948250at2"/>
<accession>A0A109RE07</accession>
<dbReference type="PANTHER" id="PTHR43415">
    <property type="entry name" value="SPERMIDINE N(1)-ACETYLTRANSFERASE"/>
    <property type="match status" value="1"/>
</dbReference>
<dbReference type="PROSITE" id="PS51186">
    <property type="entry name" value="GNAT"/>
    <property type="match status" value="1"/>
</dbReference>
<dbReference type="SUPFAM" id="SSF55729">
    <property type="entry name" value="Acyl-CoA N-acyltransferases (Nat)"/>
    <property type="match status" value="1"/>
</dbReference>
<evidence type="ECO:0000313" key="5">
    <source>
        <dbReference type="Proteomes" id="UP000234239"/>
    </source>
</evidence>
<reference evidence="2 4" key="1">
    <citation type="journal article" date="2016" name="Genome Announc.">
        <title>Complete Genome Sequences of Aerococcus christensenii CCUG 28831T, Aerococcus sanguinicola CCUG 43001T, Aerococcus urinae CCUG 36881T, Aerococcus urinaeequi CCUG 28094T, Aerococcus urinaehominis CCUG 42038 BT, and Aerococcus viridans CCUG 4311T.</title>
        <authorList>
            <person name="Carkaci D."/>
            <person name="Dargis R."/>
            <person name="Nielsen X.C."/>
            <person name="Skovgaard O."/>
            <person name="Fuursted K."/>
            <person name="Christensen J.J."/>
        </authorList>
    </citation>
    <scope>NUCLEOTIDE SEQUENCE [LARGE SCALE GENOMIC DNA]</scope>
    <source>
        <strain evidence="2 4">CCUG43001</strain>
    </source>
</reference>
<dbReference type="GO" id="GO:0016747">
    <property type="term" value="F:acyltransferase activity, transferring groups other than amino-acyl groups"/>
    <property type="evidence" value="ECO:0007669"/>
    <property type="project" value="InterPro"/>
</dbReference>
<evidence type="ECO:0000313" key="2">
    <source>
        <dbReference type="EMBL" id="AMB94629.1"/>
    </source>
</evidence>
<dbReference type="InterPro" id="IPR000182">
    <property type="entry name" value="GNAT_dom"/>
</dbReference>
<dbReference type="GeneID" id="92903932"/>